<dbReference type="InterPro" id="IPR047689">
    <property type="entry name" value="CopD"/>
</dbReference>
<dbReference type="RefSeq" id="WP_061071190.1">
    <property type="nucleotide sequence ID" value="NZ_CP014060.2"/>
</dbReference>
<evidence type="ECO:0000313" key="8">
    <source>
        <dbReference type="EMBL" id="AMG35180.1"/>
    </source>
</evidence>
<keyword evidence="4 6" id="KW-1133">Transmembrane helix</keyword>
<feature type="transmembrane region" description="Helical" evidence="6">
    <location>
        <begin position="155"/>
        <end position="175"/>
    </location>
</feature>
<dbReference type="GO" id="GO:0006825">
    <property type="term" value="P:copper ion transport"/>
    <property type="evidence" value="ECO:0007669"/>
    <property type="project" value="InterPro"/>
</dbReference>
<evidence type="ECO:0000256" key="6">
    <source>
        <dbReference type="SAM" id="Phobius"/>
    </source>
</evidence>
<feature type="transmembrane region" description="Helical" evidence="6">
    <location>
        <begin position="51"/>
        <end position="73"/>
    </location>
</feature>
<accession>A0A109XVA9</accession>
<dbReference type="Proteomes" id="UP000060602">
    <property type="component" value="Chromosome"/>
</dbReference>
<evidence type="ECO:0000259" key="7">
    <source>
        <dbReference type="Pfam" id="PF05425"/>
    </source>
</evidence>
<name>A0A109XVA9_ALCXX</name>
<keyword evidence="2" id="KW-1003">Cell membrane</keyword>
<organism evidence="8 9">
    <name type="scientific">Alcaligenes xylosoxydans xylosoxydans</name>
    <name type="common">Achromobacter xylosoxidans</name>
    <dbReference type="NCBI Taxonomy" id="85698"/>
    <lineage>
        <taxon>Bacteria</taxon>
        <taxon>Pseudomonadati</taxon>
        <taxon>Pseudomonadota</taxon>
        <taxon>Betaproteobacteria</taxon>
        <taxon>Burkholderiales</taxon>
        <taxon>Alcaligenaceae</taxon>
        <taxon>Achromobacter</taxon>
    </lineage>
</organism>
<evidence type="ECO:0000256" key="5">
    <source>
        <dbReference type="ARBA" id="ARBA00023136"/>
    </source>
</evidence>
<feature type="domain" description="Copper resistance protein D" evidence="7">
    <location>
        <begin position="189"/>
        <end position="289"/>
    </location>
</feature>
<dbReference type="PANTHER" id="PTHR34820:SF4">
    <property type="entry name" value="INNER MEMBRANE PROTEIN YEBZ"/>
    <property type="match status" value="1"/>
</dbReference>
<feature type="transmembrane region" description="Helical" evidence="6">
    <location>
        <begin position="6"/>
        <end position="31"/>
    </location>
</feature>
<feature type="transmembrane region" description="Helical" evidence="6">
    <location>
        <begin position="272"/>
        <end position="292"/>
    </location>
</feature>
<comment type="subcellular location">
    <subcellularLocation>
        <location evidence="1">Cell membrane</location>
        <topology evidence="1">Multi-pass membrane protein</topology>
    </subcellularLocation>
</comment>
<dbReference type="Pfam" id="PF05425">
    <property type="entry name" value="CopD"/>
    <property type="match status" value="1"/>
</dbReference>
<dbReference type="GO" id="GO:0005886">
    <property type="term" value="C:plasma membrane"/>
    <property type="evidence" value="ECO:0007669"/>
    <property type="project" value="UniProtKB-SubCell"/>
</dbReference>
<evidence type="ECO:0000256" key="3">
    <source>
        <dbReference type="ARBA" id="ARBA00022692"/>
    </source>
</evidence>
<dbReference type="InterPro" id="IPR032694">
    <property type="entry name" value="CopC/D"/>
</dbReference>
<keyword evidence="5 6" id="KW-0472">Membrane</keyword>
<feature type="transmembrane region" description="Helical" evidence="6">
    <location>
        <begin position="121"/>
        <end position="140"/>
    </location>
</feature>
<feature type="transmembrane region" description="Helical" evidence="6">
    <location>
        <begin position="196"/>
        <end position="219"/>
    </location>
</feature>
<evidence type="ECO:0000256" key="2">
    <source>
        <dbReference type="ARBA" id="ARBA00022475"/>
    </source>
</evidence>
<reference evidence="9" key="1">
    <citation type="submission" date="2015-12" db="EMBL/GenBank/DDBJ databases">
        <title>FDA dAtabase for Regulatory Grade micrObial Sequences (FDA-ARGOS): Supporting development and validation of Infectious Disease Dx tests.</title>
        <authorList>
            <person name="Case J."/>
            <person name="Tallon L."/>
            <person name="Sadzewicz L."/>
            <person name="Sengamalay N."/>
            <person name="Ott S."/>
            <person name="Godinez A."/>
            <person name="Nagaraj S."/>
            <person name="Nadendla S."/>
            <person name="Sichtig H."/>
        </authorList>
    </citation>
    <scope>NUCLEOTIDE SEQUENCE [LARGE SCALE GENOMIC DNA]</scope>
    <source>
        <strain evidence="9">FDAARGOS_147</strain>
    </source>
</reference>
<dbReference type="NCBIfam" id="NF033808">
    <property type="entry name" value="copper_CopD"/>
    <property type="match status" value="1"/>
</dbReference>
<feature type="transmembrane region" description="Helical" evidence="6">
    <location>
        <begin position="231"/>
        <end position="251"/>
    </location>
</feature>
<sequence length="295" mass="30864">MTSLLLAFALCRALAAGAVAVLFGAGAMLALGGSPRLGLEAEAALRRVFRLAGSVGLAATLCLLPLQAASIAGDWHAMLDGDMLDTVILQTRYGQVWIVRALATAALLGVVLGLRPGSPGLIAGVAALALAPLALSGHAAMDEGWLGLAHAVNDFLHVLAAAFWLGSLPVFLLWLAAWRRPGWRRDATRALLRFSAWGHVAVAVLLLSGVANAVLILGLGLPDLATDYARLLLAKVALALAMTALALRNRYHWIPRIRSGPVPALRAIRRNTVWELALGALLLAVVGLLGLMSPH</sequence>
<feature type="transmembrane region" description="Helical" evidence="6">
    <location>
        <begin position="93"/>
        <end position="114"/>
    </location>
</feature>
<dbReference type="PANTHER" id="PTHR34820">
    <property type="entry name" value="INNER MEMBRANE PROTEIN YEBZ"/>
    <property type="match status" value="1"/>
</dbReference>
<evidence type="ECO:0000313" key="9">
    <source>
        <dbReference type="Proteomes" id="UP000060602"/>
    </source>
</evidence>
<dbReference type="EMBL" id="CP014060">
    <property type="protein sequence ID" value="AMG35180.1"/>
    <property type="molecule type" value="Genomic_DNA"/>
</dbReference>
<dbReference type="AlphaFoldDB" id="A0A109XVA9"/>
<evidence type="ECO:0000256" key="4">
    <source>
        <dbReference type="ARBA" id="ARBA00022989"/>
    </source>
</evidence>
<proteinExistence type="predicted"/>
<gene>
    <name evidence="8" type="ORF">AL504_03445</name>
</gene>
<keyword evidence="3 6" id="KW-0812">Transmembrane</keyword>
<dbReference type="InterPro" id="IPR008457">
    <property type="entry name" value="Cu-R_CopD_dom"/>
</dbReference>
<protein>
    <submittedName>
        <fullName evidence="8">Cu resistance protein</fullName>
    </submittedName>
</protein>
<evidence type="ECO:0000256" key="1">
    <source>
        <dbReference type="ARBA" id="ARBA00004651"/>
    </source>
</evidence>